<evidence type="ECO:0000256" key="4">
    <source>
        <dbReference type="ARBA" id="ARBA00023180"/>
    </source>
</evidence>
<keyword evidence="10" id="KW-1185">Reference proteome</keyword>
<dbReference type="CDD" id="cd00839">
    <property type="entry name" value="MPP_PAPs"/>
    <property type="match status" value="1"/>
</dbReference>
<evidence type="ECO:0000259" key="7">
    <source>
        <dbReference type="Pfam" id="PF14008"/>
    </source>
</evidence>
<dbReference type="OrthoDB" id="45007at2759"/>
<dbReference type="EMBL" id="LR746268">
    <property type="protein sequence ID" value="CAA7397053.1"/>
    <property type="molecule type" value="Genomic_DNA"/>
</dbReference>
<dbReference type="GO" id="GO:0046872">
    <property type="term" value="F:metal ion binding"/>
    <property type="evidence" value="ECO:0007669"/>
    <property type="project" value="InterPro"/>
</dbReference>
<name>A0A7I8KH46_SPIIN</name>
<evidence type="ECO:0000313" key="9">
    <source>
        <dbReference type="EMBL" id="CAA7397053.1"/>
    </source>
</evidence>
<dbReference type="InterPro" id="IPR008963">
    <property type="entry name" value="Purple_acid_Pase-like_N"/>
</dbReference>
<dbReference type="SUPFAM" id="SSF56300">
    <property type="entry name" value="Metallo-dependent phosphatases"/>
    <property type="match status" value="1"/>
</dbReference>
<keyword evidence="2" id="KW-0732">Signal</keyword>
<dbReference type="InterPro" id="IPR039331">
    <property type="entry name" value="PAPs-like"/>
</dbReference>
<dbReference type="AlphaFoldDB" id="A0A7I8KH46"/>
<dbReference type="PANTHER" id="PTHR22953">
    <property type="entry name" value="ACID PHOSPHATASE RELATED"/>
    <property type="match status" value="1"/>
</dbReference>
<dbReference type="GO" id="GO:0003993">
    <property type="term" value="F:acid phosphatase activity"/>
    <property type="evidence" value="ECO:0007669"/>
    <property type="project" value="UniProtKB-EC"/>
</dbReference>
<dbReference type="SUPFAM" id="SSF49363">
    <property type="entry name" value="Purple acid phosphatase, N-terminal domain"/>
    <property type="match status" value="1"/>
</dbReference>
<accession>A0A7I8KH46</accession>
<dbReference type="Pfam" id="PF14008">
    <property type="entry name" value="Metallophos_C"/>
    <property type="match status" value="1"/>
</dbReference>
<comment type="similarity">
    <text evidence="1 5">Belongs to the metallophosphoesterase superfamily. Purple acid phosphatase family.</text>
</comment>
<evidence type="ECO:0000256" key="2">
    <source>
        <dbReference type="ARBA" id="ARBA00022729"/>
    </source>
</evidence>
<comment type="catalytic activity">
    <reaction evidence="5">
        <text>a phosphate monoester + H2O = an alcohol + phosphate</text>
        <dbReference type="Rhea" id="RHEA:15017"/>
        <dbReference type="ChEBI" id="CHEBI:15377"/>
        <dbReference type="ChEBI" id="CHEBI:30879"/>
        <dbReference type="ChEBI" id="CHEBI:43474"/>
        <dbReference type="ChEBI" id="CHEBI:67140"/>
        <dbReference type="EC" id="3.1.3.2"/>
    </reaction>
</comment>
<dbReference type="InterPro" id="IPR025733">
    <property type="entry name" value="PAPs_C"/>
</dbReference>
<dbReference type="PANTHER" id="PTHR22953:SF153">
    <property type="entry name" value="PURPLE ACID PHOSPHATASE"/>
    <property type="match status" value="1"/>
</dbReference>
<keyword evidence="3 5" id="KW-0378">Hydrolase</keyword>
<evidence type="ECO:0000256" key="1">
    <source>
        <dbReference type="ARBA" id="ARBA00008723"/>
    </source>
</evidence>
<dbReference type="EC" id="3.1.3.2" evidence="5"/>
<dbReference type="Gene3D" id="3.60.21.10">
    <property type="match status" value="1"/>
</dbReference>
<dbReference type="Pfam" id="PF00149">
    <property type="entry name" value="Metallophos"/>
    <property type="match status" value="1"/>
</dbReference>
<keyword evidence="4" id="KW-0325">Glycoprotein</keyword>
<proteinExistence type="inferred from homology"/>
<feature type="domain" description="Purple acid phosphatase C-terminal" evidence="7">
    <location>
        <begin position="361"/>
        <end position="421"/>
    </location>
</feature>
<feature type="domain" description="Calcineurin-like phosphoesterase" evidence="6">
    <location>
        <begin position="154"/>
        <end position="346"/>
    </location>
</feature>
<dbReference type="InterPro" id="IPR004843">
    <property type="entry name" value="Calcineurin-like_PHP"/>
</dbReference>
<dbReference type="Gene3D" id="2.60.40.380">
    <property type="entry name" value="Purple acid phosphatase-like, N-terminal"/>
    <property type="match status" value="1"/>
</dbReference>
<gene>
    <name evidence="9" type="ORF">SI8410_05007716</name>
</gene>
<dbReference type="InterPro" id="IPR041792">
    <property type="entry name" value="MPP_PAP"/>
</dbReference>
<evidence type="ECO:0000259" key="8">
    <source>
        <dbReference type="Pfam" id="PF16656"/>
    </source>
</evidence>
<evidence type="ECO:0000256" key="3">
    <source>
        <dbReference type="ARBA" id="ARBA00022801"/>
    </source>
</evidence>
<evidence type="ECO:0000259" key="6">
    <source>
        <dbReference type="Pfam" id="PF00149"/>
    </source>
</evidence>
<dbReference type="InterPro" id="IPR029052">
    <property type="entry name" value="Metallo-depent_PP-like"/>
</dbReference>
<dbReference type="Pfam" id="PF16656">
    <property type="entry name" value="Pur_ac_phosph_N"/>
    <property type="match status" value="1"/>
</dbReference>
<organism evidence="9 10">
    <name type="scientific">Spirodela intermedia</name>
    <name type="common">Intermediate duckweed</name>
    <dbReference type="NCBI Taxonomy" id="51605"/>
    <lineage>
        <taxon>Eukaryota</taxon>
        <taxon>Viridiplantae</taxon>
        <taxon>Streptophyta</taxon>
        <taxon>Embryophyta</taxon>
        <taxon>Tracheophyta</taxon>
        <taxon>Spermatophyta</taxon>
        <taxon>Magnoliopsida</taxon>
        <taxon>Liliopsida</taxon>
        <taxon>Araceae</taxon>
        <taxon>Lemnoideae</taxon>
        <taxon>Spirodela</taxon>
    </lineage>
</organism>
<dbReference type="InterPro" id="IPR015914">
    <property type="entry name" value="PAPs_N"/>
</dbReference>
<evidence type="ECO:0000256" key="5">
    <source>
        <dbReference type="RuleBase" id="RU361203"/>
    </source>
</evidence>
<sequence>MAPSPHYCGLPRWGASSTPLLSLVLAGIFLLGCSAPRALCYERPPARAVLTIPPPAGDATPQQVHISMVGADKMRVSWITVANVPSTVDYGTSSGVYTSSASGSSSKYTYILYTSGRIHDVVIGPLLPSTIYYYRCSNATKEFSLKTPPAQLPIKFAVVGDPGQTGWTKTTLDHVAASGYDVLLLPGDLSYADYFQSLWDSFGLLVEPLASQRPWMVTEGNHEIEWLPLIESFRAYNARWRMPYELSGSSSNLYYSFDAAGGAVHVIMLGSYTDFAVGTAQYNWLIGDLGKINRQTTPWVVALIHAPWYNTNYAHQNEGEPMRLAMEGLLYKARVDVVFAGHVHAYERFDRVNLKQQDKCGPVHITVGDGGNREGLASAYISPKPAISLFREASFGHGQFNVVNMTHARWTWHRNSNDISVVGDGVWLTSLAATPGCSGV</sequence>
<feature type="domain" description="Purple acid phosphatase N-terminal" evidence="8">
    <location>
        <begin position="61"/>
        <end position="145"/>
    </location>
</feature>
<protein>
    <recommendedName>
        <fullName evidence="5">Purple acid phosphatase</fullName>
        <ecNumber evidence="5">3.1.3.2</ecNumber>
    </recommendedName>
</protein>
<dbReference type="Proteomes" id="UP000663760">
    <property type="component" value="Chromosome 5"/>
</dbReference>
<reference evidence="9" key="1">
    <citation type="submission" date="2020-02" db="EMBL/GenBank/DDBJ databases">
        <authorList>
            <person name="Scholz U."/>
            <person name="Mascher M."/>
            <person name="Fiebig A."/>
        </authorList>
    </citation>
    <scope>NUCLEOTIDE SEQUENCE</scope>
</reference>
<evidence type="ECO:0000313" key="10">
    <source>
        <dbReference type="Proteomes" id="UP000663760"/>
    </source>
</evidence>